<comment type="caution">
    <text evidence="2">The sequence shown here is derived from an EMBL/GenBank/DDBJ whole genome shotgun (WGS) entry which is preliminary data.</text>
</comment>
<feature type="region of interest" description="Disordered" evidence="1">
    <location>
        <begin position="622"/>
        <end position="647"/>
    </location>
</feature>
<gene>
    <name evidence="2" type="ORF">RRF57_004686</name>
</gene>
<dbReference type="AlphaFoldDB" id="A0AAN7Z8U2"/>
<proteinExistence type="predicted"/>
<dbReference type="EMBL" id="JAWHQM010000010">
    <property type="protein sequence ID" value="KAK5628971.1"/>
    <property type="molecule type" value="Genomic_DNA"/>
</dbReference>
<evidence type="ECO:0000313" key="3">
    <source>
        <dbReference type="Proteomes" id="UP001305414"/>
    </source>
</evidence>
<evidence type="ECO:0008006" key="4">
    <source>
        <dbReference type="Google" id="ProtNLM"/>
    </source>
</evidence>
<dbReference type="Proteomes" id="UP001305414">
    <property type="component" value="Unassembled WGS sequence"/>
</dbReference>
<name>A0AAN7Z8U2_9PEZI</name>
<protein>
    <recommendedName>
        <fullName evidence="4">Developmental regulatory protein wetA</fullName>
    </recommendedName>
</protein>
<reference evidence="2 3" key="1">
    <citation type="submission" date="2023-10" db="EMBL/GenBank/DDBJ databases">
        <title>Draft genome sequence of Xylaria bambusicola isolate GMP-LS, the root and basal stem rot pathogen of sugarcane in Indonesia.</title>
        <authorList>
            <person name="Selvaraj P."/>
            <person name="Muralishankar V."/>
            <person name="Muruganantham S."/>
            <person name="Sp S."/>
            <person name="Haryani S."/>
            <person name="Lau K.J.X."/>
            <person name="Naqvi N.I."/>
        </authorList>
    </citation>
    <scope>NUCLEOTIDE SEQUENCE [LARGE SCALE GENOMIC DNA]</scope>
    <source>
        <strain evidence="2">GMP-LS</strain>
    </source>
</reference>
<sequence>MAFAAVYFPRDNDQSQLSLWPDNEELTMTGDNFCDQFVTFDIEDAIALGGDVLEDPPSPSILLESLHNELNNSSSCPLNLPSDGFHPEAPATAIGQRISNTQVTTSENLADSDSAALSVLARDPILSTGSISDTELLRLEGISLKSSPHRGSVTAPSSPRKHNQFVEPLHGDLRGTANRVPPTETSQFQSIDMADLDTLLDDSRSGLDFFDINYNEFGDSTVLIKQEPIDDHGLPISPPLTGQIPNERQNGSSGFVTGHIDDPFCDGPLNTPVTIRSVKHQHMDTPMSTPNVKGEAFLQNHLTTPLDTNIDVFRHPQKAYRSTSSAKWPSEGFLTDVGYNEDTSMWSLSTSAGMYIGNNGSGSILNPSWWSDMVHNDETSHTEPTHHRNRVNGNGVLSNAVHNLSMHNKQAEMPYEYDAEFSGLMIHMPQPRAPQASVLSSNLNEHILTTPTVSSSHYHTPTMTRTRPSHMQYNSGSSKGHSHTEKRPRPRAPSSGARHHGAQTSPRKLRNSMSLGYLREESQSPSPMNRQNKHAYAHVHAPASSNGHHTMNHQERRLHRSSSLTMRKQRSFTRRESRTSSASFATSPTRAASSNGGSGTGGGGGGASLDFVNFTPNDSNVLMTGVAPSGSSKTKARREKEAQEKAKQLSDLAFKVVEAAGGDVTKLIGDFVI</sequence>
<evidence type="ECO:0000256" key="1">
    <source>
        <dbReference type="SAM" id="MobiDB-lite"/>
    </source>
</evidence>
<feature type="compositionally biased region" description="Low complexity" evidence="1">
    <location>
        <begin position="579"/>
        <end position="595"/>
    </location>
</feature>
<feature type="region of interest" description="Disordered" evidence="1">
    <location>
        <begin position="542"/>
        <end position="604"/>
    </location>
</feature>
<feature type="compositionally biased region" description="Polar residues" evidence="1">
    <location>
        <begin position="502"/>
        <end position="512"/>
    </location>
</feature>
<keyword evidence="3" id="KW-1185">Reference proteome</keyword>
<feature type="compositionally biased region" description="Polar residues" evidence="1">
    <location>
        <begin position="453"/>
        <end position="479"/>
    </location>
</feature>
<feature type="compositionally biased region" description="Basic and acidic residues" evidence="1">
    <location>
        <begin position="638"/>
        <end position="647"/>
    </location>
</feature>
<feature type="region of interest" description="Disordered" evidence="1">
    <location>
        <begin position="453"/>
        <end position="512"/>
    </location>
</feature>
<accession>A0AAN7Z8U2</accession>
<evidence type="ECO:0000313" key="2">
    <source>
        <dbReference type="EMBL" id="KAK5628971.1"/>
    </source>
</evidence>
<organism evidence="2 3">
    <name type="scientific">Xylaria bambusicola</name>
    <dbReference type="NCBI Taxonomy" id="326684"/>
    <lineage>
        <taxon>Eukaryota</taxon>
        <taxon>Fungi</taxon>
        <taxon>Dikarya</taxon>
        <taxon>Ascomycota</taxon>
        <taxon>Pezizomycotina</taxon>
        <taxon>Sordariomycetes</taxon>
        <taxon>Xylariomycetidae</taxon>
        <taxon>Xylariales</taxon>
        <taxon>Xylariaceae</taxon>
        <taxon>Xylaria</taxon>
    </lineage>
</organism>